<organism evidence="1 2">
    <name type="scientific">Metapseudomonas resinovorans</name>
    <name type="common">Pseudomonas resinovorans</name>
    <dbReference type="NCBI Taxonomy" id="53412"/>
    <lineage>
        <taxon>Bacteria</taxon>
        <taxon>Pseudomonadati</taxon>
        <taxon>Pseudomonadota</taxon>
        <taxon>Gammaproteobacteria</taxon>
        <taxon>Pseudomonadales</taxon>
        <taxon>Pseudomonadaceae</taxon>
        <taxon>Metapseudomonas</taxon>
    </lineage>
</organism>
<reference evidence="1 2" key="1">
    <citation type="submission" date="2022-07" db="EMBL/GenBank/DDBJ databases">
        <title>Genome Analysis of Selected Gammaproteobacteria from Nigerian Food snails.</title>
        <authorList>
            <person name="Okafor A.C."/>
        </authorList>
    </citation>
    <scope>NUCLEOTIDE SEQUENCE [LARGE SCALE GENOMIC DNA]</scope>
    <source>
        <strain evidence="1 2">Awg 2</strain>
    </source>
</reference>
<name>A0ABT4Y8E3_METRE</name>
<proteinExistence type="predicted"/>
<keyword evidence="2" id="KW-1185">Reference proteome</keyword>
<comment type="caution">
    <text evidence="1">The sequence shown here is derived from an EMBL/GenBank/DDBJ whole genome shotgun (WGS) entry which is preliminary data.</text>
</comment>
<gene>
    <name evidence="1" type="ORF">NNO07_18940</name>
</gene>
<dbReference type="RefSeq" id="WP_271471603.1">
    <property type="nucleotide sequence ID" value="NZ_JANEWF010000024.1"/>
</dbReference>
<sequence length="66" mass="7597">MNFDLERMKISVGASWGVVPVGLTPEEIVRWMTDQRRLQELCQSKFNNVIQFMGEPTIPVRTEESA</sequence>
<dbReference type="Proteomes" id="UP001211689">
    <property type="component" value="Unassembled WGS sequence"/>
</dbReference>
<dbReference type="EMBL" id="JANEWF010000024">
    <property type="protein sequence ID" value="MDA8485148.1"/>
    <property type="molecule type" value="Genomic_DNA"/>
</dbReference>
<evidence type="ECO:0000313" key="1">
    <source>
        <dbReference type="EMBL" id="MDA8485148.1"/>
    </source>
</evidence>
<evidence type="ECO:0000313" key="2">
    <source>
        <dbReference type="Proteomes" id="UP001211689"/>
    </source>
</evidence>
<protein>
    <submittedName>
        <fullName evidence="1">Phage BR0599 family protein</fullName>
    </submittedName>
</protein>
<accession>A0ABT4Y8E3</accession>